<dbReference type="EMBL" id="BJFL01000007">
    <property type="protein sequence ID" value="GDY30353.1"/>
    <property type="molecule type" value="Genomic_DNA"/>
</dbReference>
<proteinExistence type="inferred from homology"/>
<evidence type="ECO:0000259" key="8">
    <source>
        <dbReference type="Pfam" id="PF24877"/>
    </source>
</evidence>
<accession>A0A4D4J910</accession>
<keyword evidence="5" id="KW-0411">Iron-sulfur</keyword>
<keyword evidence="2" id="KW-0001">2Fe-2S</keyword>
<evidence type="ECO:0000256" key="7">
    <source>
        <dbReference type="ARBA" id="ARBA00023304"/>
    </source>
</evidence>
<dbReference type="FunFam" id="3.50.30.80:FF:000001">
    <property type="entry name" value="Dihydroxy-acid dehydratase"/>
    <property type="match status" value="1"/>
</dbReference>
<comment type="caution">
    <text evidence="9">The sequence shown here is derived from an EMBL/GenBank/DDBJ whole genome shotgun (WGS) entry which is preliminary data.</text>
</comment>
<evidence type="ECO:0000256" key="6">
    <source>
        <dbReference type="ARBA" id="ARBA00023239"/>
    </source>
</evidence>
<gene>
    <name evidence="9" type="ORF">GTS_19860</name>
</gene>
<dbReference type="GO" id="GO:0016836">
    <property type="term" value="F:hydro-lyase activity"/>
    <property type="evidence" value="ECO:0007669"/>
    <property type="project" value="UniProtKB-ARBA"/>
</dbReference>
<keyword evidence="7" id="KW-0028">Amino-acid biosynthesis</keyword>
<dbReference type="Gene3D" id="3.50.30.80">
    <property type="entry name" value="IlvD/EDD C-terminal domain-like"/>
    <property type="match status" value="1"/>
</dbReference>
<comment type="similarity">
    <text evidence="1">Belongs to the IlvD/Edd family.</text>
</comment>
<evidence type="ECO:0000256" key="1">
    <source>
        <dbReference type="ARBA" id="ARBA00006486"/>
    </source>
</evidence>
<name>A0A4D4J910_9PSEU</name>
<reference evidence="10" key="1">
    <citation type="submission" date="2019-04" db="EMBL/GenBank/DDBJ databases">
        <title>Draft genome sequence of Pseudonocardiaceae bacterium SL3-2-4.</title>
        <authorList>
            <person name="Ningsih F."/>
            <person name="Yokota A."/>
            <person name="Sakai Y."/>
            <person name="Nanatani K."/>
            <person name="Yabe S."/>
            <person name="Oetari A."/>
            <person name="Sjamsuridzal W."/>
        </authorList>
    </citation>
    <scope>NUCLEOTIDE SEQUENCE [LARGE SCALE GENOMIC DNA]</scope>
    <source>
        <strain evidence="10">SL3-2-4</strain>
    </source>
</reference>
<dbReference type="InterPro" id="IPR042096">
    <property type="entry name" value="Dihydro-acid_dehy_C"/>
</dbReference>
<protein>
    <recommendedName>
        <fullName evidence="8">Dihydroxy-acid/6-phosphogluconate dehydratase C-terminal domain-containing protein</fullName>
    </recommendedName>
</protein>
<dbReference type="InterPro" id="IPR056740">
    <property type="entry name" value="ILV_EDD_C"/>
</dbReference>
<dbReference type="PANTHER" id="PTHR43183">
    <property type="entry name" value="HYPOTHETICAL DIHYDROXYACID DEHYDRATASE (EUROFUNG)-RELATED"/>
    <property type="match status" value="1"/>
</dbReference>
<keyword evidence="4" id="KW-0408">Iron</keyword>
<dbReference type="GO" id="GO:0051537">
    <property type="term" value="F:2 iron, 2 sulfur cluster binding"/>
    <property type="evidence" value="ECO:0007669"/>
    <property type="project" value="UniProtKB-KW"/>
</dbReference>
<dbReference type="AlphaFoldDB" id="A0A4D4J910"/>
<dbReference type="Proteomes" id="UP000298860">
    <property type="component" value="Unassembled WGS sequence"/>
</dbReference>
<dbReference type="Pfam" id="PF24877">
    <property type="entry name" value="ILV_EDD_C"/>
    <property type="match status" value="1"/>
</dbReference>
<keyword evidence="6" id="KW-0456">Lyase</keyword>
<evidence type="ECO:0000313" key="10">
    <source>
        <dbReference type="Proteomes" id="UP000298860"/>
    </source>
</evidence>
<keyword evidence="3" id="KW-0479">Metal-binding</keyword>
<dbReference type="PANTHER" id="PTHR43183:SF2">
    <property type="entry name" value="DIHYDROXY-ACID DEHYDRATASE"/>
    <property type="match status" value="1"/>
</dbReference>
<evidence type="ECO:0000256" key="3">
    <source>
        <dbReference type="ARBA" id="ARBA00022723"/>
    </source>
</evidence>
<evidence type="ECO:0000313" key="9">
    <source>
        <dbReference type="EMBL" id="GDY30353.1"/>
    </source>
</evidence>
<evidence type="ECO:0000256" key="2">
    <source>
        <dbReference type="ARBA" id="ARBA00022714"/>
    </source>
</evidence>
<evidence type="ECO:0000256" key="5">
    <source>
        <dbReference type="ARBA" id="ARBA00023014"/>
    </source>
</evidence>
<keyword evidence="7" id="KW-0100">Branched-chain amino acid biosynthesis</keyword>
<organism evidence="9 10">
    <name type="scientific">Gandjariella thermophila</name>
    <dbReference type="NCBI Taxonomy" id="1931992"/>
    <lineage>
        <taxon>Bacteria</taxon>
        <taxon>Bacillati</taxon>
        <taxon>Actinomycetota</taxon>
        <taxon>Actinomycetes</taxon>
        <taxon>Pseudonocardiales</taxon>
        <taxon>Pseudonocardiaceae</taxon>
        <taxon>Gandjariella</taxon>
    </lineage>
</organism>
<sequence length="226" mass="24302">MVAAAGEACLDQASAWRCNPFHPVSAEGGIAVLRGNLAPDGAVIKHIAADPALLRHTGPAVVFDSYQEMRRRINDEAVDVDERSVLVLRNAGPVGGPGMPEWGMLPIPDRLLRRGVRDMVRISDARMSGTSYGACVLHVAPESFIGGPLALVRDGDPITLDVAARQLELGVSDDELAKRRAGWQPPRDRYGLGYGALFSEHVLQADEGCDFDFLAVRGEVPEPEAQ</sequence>
<keyword evidence="10" id="KW-1185">Reference proteome</keyword>
<evidence type="ECO:0000256" key="4">
    <source>
        <dbReference type="ARBA" id="ARBA00023004"/>
    </source>
</evidence>
<feature type="domain" description="Dihydroxy-acid/6-phosphogluconate dehydratase C-terminal" evidence="8">
    <location>
        <begin position="22"/>
        <end position="209"/>
    </location>
</feature>
<dbReference type="GO" id="GO:0009082">
    <property type="term" value="P:branched-chain amino acid biosynthetic process"/>
    <property type="evidence" value="ECO:0007669"/>
    <property type="project" value="UniProtKB-KW"/>
</dbReference>
<dbReference type="SUPFAM" id="SSF52016">
    <property type="entry name" value="LeuD/IlvD-like"/>
    <property type="match status" value="1"/>
</dbReference>
<dbReference type="GO" id="GO:0046872">
    <property type="term" value="F:metal ion binding"/>
    <property type="evidence" value="ECO:0007669"/>
    <property type="project" value="UniProtKB-KW"/>
</dbReference>
<dbReference type="InterPro" id="IPR052352">
    <property type="entry name" value="Sugar_Degrad_Dehydratases"/>
</dbReference>